<protein>
    <submittedName>
        <fullName evidence="1">Uncharacterized protein</fullName>
    </submittedName>
</protein>
<proteinExistence type="predicted"/>
<reference evidence="2" key="1">
    <citation type="submission" date="2015-09" db="EMBL/GenBank/DDBJ databases">
        <title>Whole genome sequence of Pseudomonas fluorescens FW300-N2E3.</title>
        <authorList>
            <person name="Ray J."/>
            <person name="Melnyk R."/>
            <person name="Deutschbauer A."/>
        </authorList>
    </citation>
    <scope>NUCLEOTIDE SEQUENCE [LARGE SCALE GENOMIC DNA]</scope>
    <source>
        <strain evidence="2">FW300-N2E3</strain>
    </source>
</reference>
<dbReference type="RefSeq" id="WP_054594415.1">
    <property type="nucleotide sequence ID" value="NZ_CP012830.1"/>
</dbReference>
<evidence type="ECO:0000313" key="2">
    <source>
        <dbReference type="Proteomes" id="UP000066487"/>
    </source>
</evidence>
<evidence type="ECO:0000313" key="1">
    <source>
        <dbReference type="EMBL" id="ALI00981.1"/>
    </source>
</evidence>
<dbReference type="Proteomes" id="UP000066487">
    <property type="component" value="Chromosome"/>
</dbReference>
<gene>
    <name evidence="1" type="ORF">AO353_07915</name>
</gene>
<dbReference type="EMBL" id="CP012830">
    <property type="protein sequence ID" value="ALI00981.1"/>
    <property type="molecule type" value="Genomic_DNA"/>
</dbReference>
<name>A0A0N9W3S8_PSEFL</name>
<reference evidence="1 2" key="2">
    <citation type="journal article" date="2018" name="Nature">
        <title>Mutant phenotypes for thousands of bacterial genes of unknown function.</title>
        <authorList>
            <person name="Price M.N."/>
            <person name="Wetmore K.M."/>
            <person name="Waters R.J."/>
            <person name="Callaghan M."/>
            <person name="Ray J."/>
            <person name="Liu H."/>
            <person name="Kuehl J.V."/>
            <person name="Melnyk R.A."/>
            <person name="Lamson J.S."/>
            <person name="Suh Y."/>
            <person name="Carlson H.K."/>
            <person name="Esquivel Z."/>
            <person name="Sadeeshkumar H."/>
            <person name="Chakraborty R."/>
            <person name="Zane G.M."/>
            <person name="Rubin B.E."/>
            <person name="Wall J.D."/>
            <person name="Visel A."/>
            <person name="Bristow J."/>
            <person name="Blow M.J."/>
            <person name="Arkin A.P."/>
            <person name="Deutschbauer A.M."/>
        </authorList>
    </citation>
    <scope>NUCLEOTIDE SEQUENCE [LARGE SCALE GENOMIC DNA]</scope>
    <source>
        <strain evidence="1 2">FW300-N2E3</strain>
    </source>
</reference>
<sequence>MNIYEGFESLSVTLNTEQGEITGSFLGYDENLASHIMNINGEAVPVLATSIIGLISTESFTYIDEANHSTFNVNLLEPGATGNIHFRSAQVTSSAQQKSSKNTEVYKDWNTLESALKMSMKPSR</sequence>
<dbReference type="AlphaFoldDB" id="A0A0N9W3S8"/>
<organism evidence="1 2">
    <name type="scientific">Pseudomonas fluorescens</name>
    <dbReference type="NCBI Taxonomy" id="294"/>
    <lineage>
        <taxon>Bacteria</taxon>
        <taxon>Pseudomonadati</taxon>
        <taxon>Pseudomonadota</taxon>
        <taxon>Gammaproteobacteria</taxon>
        <taxon>Pseudomonadales</taxon>
        <taxon>Pseudomonadaceae</taxon>
        <taxon>Pseudomonas</taxon>
    </lineage>
</organism>
<accession>A0A0N9W3S8</accession>